<keyword evidence="2 5" id="KW-0238">DNA-binding</keyword>
<accession>A0ABY4S1C5</accession>
<dbReference type="PROSITE" id="PS50110">
    <property type="entry name" value="RESPONSE_REGULATORY"/>
    <property type="match status" value="1"/>
</dbReference>
<keyword evidence="1" id="KW-0805">Transcription regulation</keyword>
<feature type="DNA-binding region" description="OmpR/PhoB-type" evidence="5">
    <location>
        <begin position="124"/>
        <end position="220"/>
    </location>
</feature>
<dbReference type="Gene3D" id="3.40.50.2300">
    <property type="match status" value="1"/>
</dbReference>
<dbReference type="SUPFAM" id="SSF52172">
    <property type="entry name" value="CheY-like"/>
    <property type="match status" value="1"/>
</dbReference>
<dbReference type="RefSeq" id="WP_250195488.1">
    <property type="nucleotide sequence ID" value="NZ_CP097635.1"/>
</dbReference>
<dbReference type="CDD" id="cd00383">
    <property type="entry name" value="trans_reg_C"/>
    <property type="match status" value="1"/>
</dbReference>
<dbReference type="Proteomes" id="UP001056201">
    <property type="component" value="Chromosome 1"/>
</dbReference>
<feature type="domain" description="OmpR/PhoB-type" evidence="7">
    <location>
        <begin position="124"/>
        <end position="220"/>
    </location>
</feature>
<evidence type="ECO:0000256" key="3">
    <source>
        <dbReference type="ARBA" id="ARBA00023163"/>
    </source>
</evidence>
<reference evidence="8" key="1">
    <citation type="submission" date="2022-05" db="EMBL/GenBank/DDBJ databases">
        <title>An RpoN-dependent PEP-CTERM gene is involved in floc formation of an Aquincola tertiaricarbonis strain.</title>
        <authorList>
            <person name="Qiu D."/>
            <person name="Xia M."/>
        </authorList>
    </citation>
    <scope>NUCLEOTIDE SEQUENCE</scope>
    <source>
        <strain evidence="8">RN12</strain>
    </source>
</reference>
<feature type="modified residue" description="4-aspartylphosphate" evidence="4">
    <location>
        <position position="51"/>
    </location>
</feature>
<evidence type="ECO:0000256" key="1">
    <source>
        <dbReference type="ARBA" id="ARBA00023015"/>
    </source>
</evidence>
<feature type="domain" description="Response regulatory" evidence="6">
    <location>
        <begin position="2"/>
        <end position="116"/>
    </location>
</feature>
<dbReference type="Gene3D" id="6.10.250.690">
    <property type="match status" value="1"/>
</dbReference>
<dbReference type="EMBL" id="CP097635">
    <property type="protein sequence ID" value="URI07223.1"/>
    <property type="molecule type" value="Genomic_DNA"/>
</dbReference>
<dbReference type="PROSITE" id="PS51755">
    <property type="entry name" value="OMPR_PHOB"/>
    <property type="match status" value="1"/>
</dbReference>
<organism evidence="8 9">
    <name type="scientific">Aquincola tertiaricarbonis</name>
    <dbReference type="NCBI Taxonomy" id="391953"/>
    <lineage>
        <taxon>Bacteria</taxon>
        <taxon>Pseudomonadati</taxon>
        <taxon>Pseudomonadota</taxon>
        <taxon>Betaproteobacteria</taxon>
        <taxon>Burkholderiales</taxon>
        <taxon>Sphaerotilaceae</taxon>
        <taxon>Aquincola</taxon>
    </lineage>
</organism>
<dbReference type="Pfam" id="PF00486">
    <property type="entry name" value="Trans_reg_C"/>
    <property type="match status" value="1"/>
</dbReference>
<dbReference type="PANTHER" id="PTHR48111">
    <property type="entry name" value="REGULATOR OF RPOS"/>
    <property type="match status" value="1"/>
</dbReference>
<keyword evidence="3" id="KW-0804">Transcription</keyword>
<dbReference type="InterPro" id="IPR001789">
    <property type="entry name" value="Sig_transdc_resp-reg_receiver"/>
</dbReference>
<evidence type="ECO:0000259" key="6">
    <source>
        <dbReference type="PROSITE" id="PS50110"/>
    </source>
</evidence>
<dbReference type="InterPro" id="IPR001867">
    <property type="entry name" value="OmpR/PhoB-type_DNA-bd"/>
</dbReference>
<evidence type="ECO:0000256" key="4">
    <source>
        <dbReference type="PROSITE-ProRule" id="PRU00169"/>
    </source>
</evidence>
<dbReference type="Pfam" id="PF00072">
    <property type="entry name" value="Response_reg"/>
    <property type="match status" value="1"/>
</dbReference>
<dbReference type="InterPro" id="IPR011006">
    <property type="entry name" value="CheY-like_superfamily"/>
</dbReference>
<gene>
    <name evidence="8" type="ORF">MW290_00940</name>
</gene>
<keyword evidence="4" id="KW-0597">Phosphoprotein</keyword>
<evidence type="ECO:0000256" key="5">
    <source>
        <dbReference type="PROSITE-ProRule" id="PRU01091"/>
    </source>
</evidence>
<protein>
    <submittedName>
        <fullName evidence="8">Response regulator</fullName>
    </submittedName>
</protein>
<name>A0ABY4S1C5_AQUTE</name>
<dbReference type="CDD" id="cd17624">
    <property type="entry name" value="REC_OmpR_PmrA-like"/>
    <property type="match status" value="1"/>
</dbReference>
<dbReference type="SMART" id="SM00862">
    <property type="entry name" value="Trans_reg_C"/>
    <property type="match status" value="1"/>
</dbReference>
<evidence type="ECO:0000313" key="8">
    <source>
        <dbReference type="EMBL" id="URI07223.1"/>
    </source>
</evidence>
<dbReference type="Gene3D" id="1.10.10.10">
    <property type="entry name" value="Winged helix-like DNA-binding domain superfamily/Winged helix DNA-binding domain"/>
    <property type="match status" value="1"/>
</dbReference>
<sequence length="224" mass="25349">MRILLVEDNQELADWLGRTLRRQNYTVDWVGNGADADFLLHSERFDLVILDLTLPKMDGQEVLRRLRARHNSTPVLVLTANNTTQSRVSELDHGADDYVAKPFEVEELEARIRVLLRRSSQLAQPLVECGDLVYDSNSHEFTLRGQPLPLTPRERAVLELLALKLGTTVSKSALAQSLYSLDETLSVDAIEIYVHRLRKKLEGSDAAIVTLRGLGYVLRRVHRG</sequence>
<dbReference type="SMART" id="SM00448">
    <property type="entry name" value="REC"/>
    <property type="match status" value="1"/>
</dbReference>
<dbReference type="InterPro" id="IPR036388">
    <property type="entry name" value="WH-like_DNA-bd_sf"/>
</dbReference>
<proteinExistence type="predicted"/>
<dbReference type="InterPro" id="IPR039420">
    <property type="entry name" value="WalR-like"/>
</dbReference>
<evidence type="ECO:0000313" key="9">
    <source>
        <dbReference type="Proteomes" id="UP001056201"/>
    </source>
</evidence>
<keyword evidence="9" id="KW-1185">Reference proteome</keyword>
<evidence type="ECO:0000256" key="2">
    <source>
        <dbReference type="ARBA" id="ARBA00023125"/>
    </source>
</evidence>
<evidence type="ECO:0000259" key="7">
    <source>
        <dbReference type="PROSITE" id="PS51755"/>
    </source>
</evidence>
<dbReference type="PANTHER" id="PTHR48111:SF67">
    <property type="entry name" value="TRANSCRIPTIONAL REGULATORY PROTEIN TCTD"/>
    <property type="match status" value="1"/>
</dbReference>